<dbReference type="AlphaFoldDB" id="A0A9E8HNJ5"/>
<dbReference type="NCBIfam" id="TIGR01396">
    <property type="entry name" value="FlgB"/>
    <property type="match status" value="1"/>
</dbReference>
<dbReference type="Pfam" id="PF00460">
    <property type="entry name" value="Flg_bb_rod"/>
    <property type="match status" value="1"/>
</dbReference>
<keyword evidence="4 6" id="KW-0975">Bacterial flagellum</keyword>
<comment type="function">
    <text evidence="5 6">Structural component of flagellum, the bacterial motility apparatus. Part of the rod structure of flagellar basal body.</text>
</comment>
<dbReference type="KEGG" id="asem:NNL22_04625"/>
<proteinExistence type="inferred from homology"/>
<evidence type="ECO:0000256" key="5">
    <source>
        <dbReference type="ARBA" id="ARBA00024934"/>
    </source>
</evidence>
<protein>
    <recommendedName>
        <fullName evidence="3 6">Flagellar basal body rod protein FlgB</fullName>
    </recommendedName>
</protein>
<organism evidence="8 9">
    <name type="scientific">Alkalimarinus sediminis</name>
    <dbReference type="NCBI Taxonomy" id="1632866"/>
    <lineage>
        <taxon>Bacteria</taxon>
        <taxon>Pseudomonadati</taxon>
        <taxon>Pseudomonadota</taxon>
        <taxon>Gammaproteobacteria</taxon>
        <taxon>Alteromonadales</taxon>
        <taxon>Alteromonadaceae</taxon>
        <taxon>Alkalimarinus</taxon>
    </lineage>
</organism>
<comment type="subcellular location">
    <subcellularLocation>
        <location evidence="1 6">Bacterial flagellum basal body</location>
    </subcellularLocation>
</comment>
<gene>
    <name evidence="8" type="primary">flgB</name>
    <name evidence="8" type="ORF">NNL22_04625</name>
</gene>
<evidence type="ECO:0000256" key="6">
    <source>
        <dbReference type="PIRNR" id="PIRNR002889"/>
    </source>
</evidence>
<evidence type="ECO:0000256" key="3">
    <source>
        <dbReference type="ARBA" id="ARBA00014376"/>
    </source>
</evidence>
<feature type="domain" description="Flagellar basal body rod protein N-terminal" evidence="7">
    <location>
        <begin position="11"/>
        <end position="39"/>
    </location>
</feature>
<sequence>MSISFDNALGIHEKALNFRVKRAEVLANNLANADTPGFKARDLDFKAALNSSLNQFSEPGAMAMAKTNSKHLTTNAESADSLLYRNPTQPSIDGNTVDTQQETAAYMKNAMDYQASFQFLNSKFKGLTRAIKGE</sequence>
<keyword evidence="8" id="KW-0966">Cell projection</keyword>
<evidence type="ECO:0000256" key="2">
    <source>
        <dbReference type="ARBA" id="ARBA00009677"/>
    </source>
</evidence>
<dbReference type="PROSITE" id="PS00588">
    <property type="entry name" value="FLAGELLA_BB_ROD"/>
    <property type="match status" value="1"/>
</dbReference>
<name>A0A9E8HNJ5_9ALTE</name>
<dbReference type="InterPro" id="IPR006300">
    <property type="entry name" value="FlgB"/>
</dbReference>
<evidence type="ECO:0000256" key="1">
    <source>
        <dbReference type="ARBA" id="ARBA00004117"/>
    </source>
</evidence>
<comment type="similarity">
    <text evidence="2 6">Belongs to the flagella basal body rod proteins family.</text>
</comment>
<dbReference type="InterPro" id="IPR001444">
    <property type="entry name" value="Flag_bb_rod_N"/>
</dbReference>
<dbReference type="EMBL" id="CP101527">
    <property type="protein sequence ID" value="UZW75873.1"/>
    <property type="molecule type" value="Genomic_DNA"/>
</dbReference>
<evidence type="ECO:0000259" key="7">
    <source>
        <dbReference type="Pfam" id="PF00460"/>
    </source>
</evidence>
<dbReference type="PANTHER" id="PTHR30435">
    <property type="entry name" value="FLAGELLAR PROTEIN"/>
    <property type="match status" value="1"/>
</dbReference>
<dbReference type="GO" id="GO:0030694">
    <property type="term" value="C:bacterial-type flagellum basal body, rod"/>
    <property type="evidence" value="ECO:0007669"/>
    <property type="project" value="InterPro"/>
</dbReference>
<comment type="subunit">
    <text evidence="6">The basal body constitutes a major portion of the flagellar organelle and consists of a number of rings mounted on a central rod.</text>
</comment>
<evidence type="ECO:0000256" key="4">
    <source>
        <dbReference type="ARBA" id="ARBA00023143"/>
    </source>
</evidence>
<dbReference type="RefSeq" id="WP_251811622.1">
    <property type="nucleotide sequence ID" value="NZ_CP101527.1"/>
</dbReference>
<dbReference type="PANTHER" id="PTHR30435:SF12">
    <property type="entry name" value="FLAGELLAR BASAL BODY ROD PROTEIN FLGB"/>
    <property type="match status" value="1"/>
</dbReference>
<accession>A0A9E8HNJ5</accession>
<dbReference type="GO" id="GO:0071978">
    <property type="term" value="P:bacterial-type flagellum-dependent swarming motility"/>
    <property type="evidence" value="ECO:0007669"/>
    <property type="project" value="TreeGrafter"/>
</dbReference>
<dbReference type="PIRSF" id="PIRSF002889">
    <property type="entry name" value="Rod_FlgB"/>
    <property type="match status" value="1"/>
</dbReference>
<dbReference type="Proteomes" id="UP001164472">
    <property type="component" value="Chromosome"/>
</dbReference>
<evidence type="ECO:0000313" key="9">
    <source>
        <dbReference type="Proteomes" id="UP001164472"/>
    </source>
</evidence>
<keyword evidence="8" id="KW-0969">Cilium</keyword>
<evidence type="ECO:0000313" key="8">
    <source>
        <dbReference type="EMBL" id="UZW75873.1"/>
    </source>
</evidence>
<keyword evidence="9" id="KW-1185">Reference proteome</keyword>
<reference evidence="8" key="1">
    <citation type="submission" date="2022-07" db="EMBL/GenBank/DDBJ databases">
        <title>Alkalimarinus sp. nov., isolated from gut of a Alitta virens.</title>
        <authorList>
            <person name="Yang A.I."/>
            <person name="Shin N.-R."/>
        </authorList>
    </citation>
    <scope>NUCLEOTIDE SEQUENCE</scope>
    <source>
        <strain evidence="8">FA028</strain>
    </source>
</reference>
<dbReference type="InterPro" id="IPR019776">
    <property type="entry name" value="Flagellar_basal_body_rod_CS"/>
</dbReference>
<keyword evidence="8" id="KW-0282">Flagellum</keyword>